<dbReference type="Proteomes" id="UP000216107">
    <property type="component" value="Unassembled WGS sequence"/>
</dbReference>
<evidence type="ECO:0000256" key="7">
    <source>
        <dbReference type="HAMAP-Rule" id="MF_01008"/>
    </source>
</evidence>
<keyword evidence="12" id="KW-1185">Reference proteome</keyword>
<dbReference type="InterPro" id="IPR007159">
    <property type="entry name" value="SpoVT-AbrB_dom"/>
</dbReference>
<evidence type="ECO:0000313" key="10">
    <source>
        <dbReference type="EMBL" id="PAS92445.1"/>
    </source>
</evidence>
<dbReference type="InterPro" id="IPR035644">
    <property type="entry name" value="MraZ_C"/>
</dbReference>
<dbReference type="GO" id="GO:0009295">
    <property type="term" value="C:nucleoid"/>
    <property type="evidence" value="ECO:0007669"/>
    <property type="project" value="UniProtKB-SubCell"/>
</dbReference>
<evidence type="ECO:0000256" key="6">
    <source>
        <dbReference type="ARBA" id="ARBA00023163"/>
    </source>
</evidence>
<dbReference type="NCBIfam" id="TIGR00242">
    <property type="entry name" value="division/cell wall cluster transcriptional repressor MraZ"/>
    <property type="match status" value="1"/>
</dbReference>
<comment type="caution">
    <text evidence="10">The sequence shown here is derived from an EMBL/GenBank/DDBJ whole genome shotgun (WGS) entry which is preliminary data.</text>
</comment>
<dbReference type="PROSITE" id="PS51740">
    <property type="entry name" value="SPOVT_ABRB"/>
    <property type="match status" value="1"/>
</dbReference>
<keyword evidence="4 7" id="KW-0805">Transcription regulation</keyword>
<proteinExistence type="inferred from homology"/>
<comment type="subunit">
    <text evidence="7">Forms oligomers.</text>
</comment>
<dbReference type="InterPro" id="IPR020603">
    <property type="entry name" value="MraZ_dom"/>
</dbReference>
<dbReference type="InterPro" id="IPR037914">
    <property type="entry name" value="SpoVT-AbrB_sf"/>
</dbReference>
<feature type="domain" description="SpoVT-AbrB" evidence="8">
    <location>
        <begin position="6"/>
        <end position="52"/>
    </location>
</feature>
<dbReference type="OrthoDB" id="9807753at2"/>
<dbReference type="GO" id="GO:0000976">
    <property type="term" value="F:transcription cis-regulatory region binding"/>
    <property type="evidence" value="ECO:0007669"/>
    <property type="project" value="TreeGrafter"/>
</dbReference>
<dbReference type="InterPro" id="IPR003444">
    <property type="entry name" value="MraZ"/>
</dbReference>
<name>A0A272EQR0_9RHOO</name>
<keyword evidence="2 7" id="KW-0963">Cytoplasm</keyword>
<evidence type="ECO:0000256" key="4">
    <source>
        <dbReference type="ARBA" id="ARBA00023015"/>
    </source>
</evidence>
<keyword evidence="10" id="KW-0131">Cell cycle</keyword>
<evidence type="ECO:0000256" key="1">
    <source>
        <dbReference type="ARBA" id="ARBA00013860"/>
    </source>
</evidence>
<evidence type="ECO:0000256" key="3">
    <source>
        <dbReference type="ARBA" id="ARBA00022737"/>
    </source>
</evidence>
<dbReference type="CDD" id="cd16320">
    <property type="entry name" value="MraZ_N"/>
    <property type="match status" value="1"/>
</dbReference>
<keyword evidence="3" id="KW-0677">Repeat</keyword>
<dbReference type="Proteomes" id="UP000623509">
    <property type="component" value="Unassembled WGS sequence"/>
</dbReference>
<evidence type="ECO:0000256" key="5">
    <source>
        <dbReference type="ARBA" id="ARBA00023125"/>
    </source>
</evidence>
<dbReference type="PANTHER" id="PTHR34701:SF1">
    <property type="entry name" value="TRANSCRIPTIONAL REGULATOR MRAZ"/>
    <property type="match status" value="1"/>
</dbReference>
<protein>
    <recommendedName>
        <fullName evidence="1 7">Transcriptional regulator MraZ</fullName>
    </recommendedName>
</protein>
<evidence type="ECO:0000256" key="2">
    <source>
        <dbReference type="ARBA" id="ARBA00022490"/>
    </source>
</evidence>
<evidence type="ECO:0000313" key="12">
    <source>
        <dbReference type="Proteomes" id="UP000623509"/>
    </source>
</evidence>
<keyword evidence="10" id="KW-0132">Cell division</keyword>
<comment type="subcellular location">
    <subcellularLocation>
        <location evidence="7">Cytoplasm</location>
        <location evidence="7">Nucleoid</location>
    </subcellularLocation>
</comment>
<dbReference type="CDD" id="cd16321">
    <property type="entry name" value="MraZ_C"/>
    <property type="match status" value="1"/>
</dbReference>
<dbReference type="AlphaFoldDB" id="A0A272EQR0"/>
<dbReference type="EMBL" id="MDUX01000024">
    <property type="protein sequence ID" value="KAF7599283.1"/>
    <property type="molecule type" value="Genomic_DNA"/>
</dbReference>
<dbReference type="Pfam" id="PF02381">
    <property type="entry name" value="MraZ"/>
    <property type="match status" value="2"/>
</dbReference>
<evidence type="ECO:0000313" key="11">
    <source>
        <dbReference type="Proteomes" id="UP000216107"/>
    </source>
</evidence>
<dbReference type="GO" id="GO:0003700">
    <property type="term" value="F:DNA-binding transcription factor activity"/>
    <property type="evidence" value="ECO:0007669"/>
    <property type="project" value="UniProtKB-UniRule"/>
</dbReference>
<dbReference type="InterPro" id="IPR038619">
    <property type="entry name" value="MraZ_sf"/>
</dbReference>
<dbReference type="EMBL" id="NMRN01000038">
    <property type="protein sequence ID" value="PAS92445.1"/>
    <property type="molecule type" value="Genomic_DNA"/>
</dbReference>
<dbReference type="PANTHER" id="PTHR34701">
    <property type="entry name" value="TRANSCRIPTIONAL REGULATOR MRAZ"/>
    <property type="match status" value="1"/>
</dbReference>
<gene>
    <name evidence="7" type="primary">mraZ</name>
    <name evidence="9" type="ORF">BGI27_08875</name>
    <name evidence="10" type="ORF">CGU29_11595</name>
</gene>
<dbReference type="InterPro" id="IPR035642">
    <property type="entry name" value="MraZ_N"/>
</dbReference>
<keyword evidence="5 7" id="KW-0238">DNA-binding</keyword>
<dbReference type="Gene3D" id="3.40.1550.20">
    <property type="entry name" value="Transcriptional regulator MraZ domain"/>
    <property type="match status" value="1"/>
</dbReference>
<dbReference type="RefSeq" id="WP_095524526.1">
    <property type="nucleotide sequence ID" value="NZ_MDUX01000024.1"/>
</dbReference>
<accession>A0A272EQR0</accession>
<dbReference type="GO" id="GO:2000143">
    <property type="term" value="P:negative regulation of DNA-templated transcription initiation"/>
    <property type="evidence" value="ECO:0007669"/>
    <property type="project" value="TreeGrafter"/>
</dbReference>
<evidence type="ECO:0000259" key="8">
    <source>
        <dbReference type="PROSITE" id="PS51740"/>
    </source>
</evidence>
<dbReference type="SUPFAM" id="SSF89447">
    <property type="entry name" value="AbrB/MazE/MraZ-like"/>
    <property type="match status" value="1"/>
</dbReference>
<organism evidence="10 11">
    <name type="scientific">Candidatus Dactylopiibacterium carminicum</name>
    <dbReference type="NCBI Taxonomy" id="857335"/>
    <lineage>
        <taxon>Bacteria</taxon>
        <taxon>Pseudomonadati</taxon>
        <taxon>Pseudomonadota</taxon>
        <taxon>Betaproteobacteria</taxon>
        <taxon>Rhodocyclales</taxon>
        <taxon>Rhodocyclaceae</taxon>
        <taxon>Candidatus Dactylopiibacterium</taxon>
    </lineage>
</organism>
<dbReference type="GO" id="GO:0051301">
    <property type="term" value="P:cell division"/>
    <property type="evidence" value="ECO:0007669"/>
    <property type="project" value="UniProtKB-KW"/>
</dbReference>
<evidence type="ECO:0000313" key="9">
    <source>
        <dbReference type="EMBL" id="KAF7599283.1"/>
    </source>
</evidence>
<dbReference type="HAMAP" id="MF_01008">
    <property type="entry name" value="MraZ"/>
    <property type="match status" value="1"/>
</dbReference>
<comment type="similarity">
    <text evidence="7">Belongs to the MraZ family.</text>
</comment>
<dbReference type="GO" id="GO:0005737">
    <property type="term" value="C:cytoplasm"/>
    <property type="evidence" value="ECO:0007669"/>
    <property type="project" value="UniProtKB-UniRule"/>
</dbReference>
<keyword evidence="6 7" id="KW-0804">Transcription</keyword>
<reference evidence="10 11" key="2">
    <citation type="submission" date="2017-07" db="EMBL/GenBank/DDBJ databases">
        <title>Candidatus Dactylopiibacterium carminicum, a nitrogen-fixing symbiont of the cochineal insect Dactylopius coccus and Dactylopius opuntiae (Hemiptera: Coccoidea: Dactylopiidae).</title>
        <authorList>
            <person name="Vera A."/>
        </authorList>
    </citation>
    <scope>NUCLEOTIDE SEQUENCE [LARGE SCALE GENOMIC DNA]</scope>
    <source>
        <strain evidence="10 11">NFDCM</strain>
    </source>
</reference>
<reference evidence="9 12" key="1">
    <citation type="submission" date="2016-08" db="EMBL/GenBank/DDBJ databases">
        <title>Candidatus Dactylopiibacterium carminicum genome sequence.</title>
        <authorList>
            <person name="Ramirez-Puebla S.T."/>
            <person name="Ormeno-Orrillo E."/>
            <person name="Vera-Ponce De Leon A."/>
            <person name="Luis L."/>
            <person name="Sanchez-Flores A."/>
            <person name="Monica R."/>
            <person name="Martinez-Romero E."/>
        </authorList>
    </citation>
    <scope>NUCLEOTIDE SEQUENCE [LARGE SCALE GENOMIC DNA]</scope>
    <source>
        <strain evidence="9">END1</strain>
    </source>
</reference>
<sequence>MFFQGATALNLDAKGRLGVPARHRDALLEACAGNLVLTAHPHGCLLVYPALAWEPIRDRINAAPSFDINAARLKRLIVGNARDELMDAVGRVLVAPELRAWAKLDKSVRLVGMGSHFELWSEEIWAQQQAEAAAQFASAGLPAGFENLAL</sequence>